<feature type="compositionally biased region" description="Basic and acidic residues" evidence="1">
    <location>
        <begin position="451"/>
        <end position="460"/>
    </location>
</feature>
<evidence type="ECO:0000313" key="3">
    <source>
        <dbReference type="Proteomes" id="UP000240883"/>
    </source>
</evidence>
<feature type="compositionally biased region" description="Basic and acidic residues" evidence="1">
    <location>
        <begin position="28"/>
        <end position="45"/>
    </location>
</feature>
<protein>
    <submittedName>
        <fullName evidence="2">Uncharacterized protein</fullName>
    </submittedName>
</protein>
<name>A0A2T2NHA3_CORCC</name>
<feature type="compositionally biased region" description="Low complexity" evidence="1">
    <location>
        <begin position="273"/>
        <end position="284"/>
    </location>
</feature>
<keyword evidence="3" id="KW-1185">Reference proteome</keyword>
<evidence type="ECO:0000313" key="2">
    <source>
        <dbReference type="EMBL" id="PSN64821.1"/>
    </source>
</evidence>
<feature type="region of interest" description="Disordered" evidence="1">
    <location>
        <begin position="106"/>
        <end position="339"/>
    </location>
</feature>
<feature type="region of interest" description="Disordered" evidence="1">
    <location>
        <begin position="420"/>
        <end position="460"/>
    </location>
</feature>
<feature type="compositionally biased region" description="Polar residues" evidence="1">
    <location>
        <begin position="106"/>
        <end position="124"/>
    </location>
</feature>
<gene>
    <name evidence="2" type="ORF">BS50DRAFT_574977</name>
</gene>
<feature type="compositionally biased region" description="Polar residues" evidence="1">
    <location>
        <begin position="305"/>
        <end position="318"/>
    </location>
</feature>
<feature type="compositionally biased region" description="Acidic residues" evidence="1">
    <location>
        <begin position="436"/>
        <end position="450"/>
    </location>
</feature>
<dbReference type="Proteomes" id="UP000240883">
    <property type="component" value="Unassembled WGS sequence"/>
</dbReference>
<feature type="region of interest" description="Disordered" evidence="1">
    <location>
        <begin position="1"/>
        <end position="45"/>
    </location>
</feature>
<dbReference type="AlphaFoldDB" id="A0A2T2NHA3"/>
<accession>A0A2T2NHA3</accession>
<feature type="region of interest" description="Disordered" evidence="1">
    <location>
        <begin position="66"/>
        <end position="93"/>
    </location>
</feature>
<feature type="compositionally biased region" description="Polar residues" evidence="1">
    <location>
        <begin position="73"/>
        <end position="89"/>
    </location>
</feature>
<dbReference type="STRING" id="1448308.A0A2T2NHA3"/>
<reference evidence="2 3" key="1">
    <citation type="journal article" date="2018" name="Front. Microbiol.">
        <title>Genome-Wide Analysis of Corynespora cassiicola Leaf Fall Disease Putative Effectors.</title>
        <authorList>
            <person name="Lopez D."/>
            <person name="Ribeiro S."/>
            <person name="Label P."/>
            <person name="Fumanal B."/>
            <person name="Venisse J.S."/>
            <person name="Kohler A."/>
            <person name="de Oliveira R.R."/>
            <person name="Labutti K."/>
            <person name="Lipzen A."/>
            <person name="Lail K."/>
            <person name="Bauer D."/>
            <person name="Ohm R.A."/>
            <person name="Barry K.W."/>
            <person name="Spatafora J."/>
            <person name="Grigoriev I.V."/>
            <person name="Martin F.M."/>
            <person name="Pujade-Renaud V."/>
        </authorList>
    </citation>
    <scope>NUCLEOTIDE SEQUENCE [LARGE SCALE GENOMIC DNA]</scope>
    <source>
        <strain evidence="2 3">Philippines</strain>
    </source>
</reference>
<dbReference type="EMBL" id="KZ678137">
    <property type="protein sequence ID" value="PSN64821.1"/>
    <property type="molecule type" value="Genomic_DNA"/>
</dbReference>
<proteinExistence type="predicted"/>
<feature type="compositionally biased region" description="Polar residues" evidence="1">
    <location>
        <begin position="245"/>
        <end position="262"/>
    </location>
</feature>
<organism evidence="2 3">
    <name type="scientific">Corynespora cassiicola Philippines</name>
    <dbReference type="NCBI Taxonomy" id="1448308"/>
    <lineage>
        <taxon>Eukaryota</taxon>
        <taxon>Fungi</taxon>
        <taxon>Dikarya</taxon>
        <taxon>Ascomycota</taxon>
        <taxon>Pezizomycotina</taxon>
        <taxon>Dothideomycetes</taxon>
        <taxon>Pleosporomycetidae</taxon>
        <taxon>Pleosporales</taxon>
        <taxon>Corynesporascaceae</taxon>
        <taxon>Corynespora</taxon>
    </lineage>
</organism>
<feature type="compositionally biased region" description="Low complexity" evidence="1">
    <location>
        <begin position="198"/>
        <end position="221"/>
    </location>
</feature>
<sequence>MPLGTIKDGKARQQRDDDDGGGSGSDGKVGKGKDKEKTGTFDTKTKVAQIPVTFGTVMGTDIFRMEQVHRRNASTGSTRAAPPANQQENSLRKMPSKIFQAFFKSNTSSNAASVENSGGKSARSSTDKDSVAMLHAGHESIVPELPSASAIQNSASSYRHRRPFIGRGRASSDASFGCKGVSSGMPLMPPQRLGGQGVAQQQQQQQQQQTLQQLQPQQYQQPRARLPRTYTSSSNSGGRKPVPESATTGASTDRSNGESSPRSPAKPVFVDVPSTTPSSTTPTSTKKEPRSGSAANPLFADTPATMPTSGISTNSTPTRIPAMPSPPQRAAPSIPTSNPTPAVACLTRYNDFDSDSELESGVELMPPPLFSGERGGYGEVARVRVKREKERERWWDVRDRNTRFYAQICDIFDQYIELTPSDVEGGYDNRKGGWEGGDDDDDDDDDDEMSYDFKKLEREE</sequence>
<evidence type="ECO:0000256" key="1">
    <source>
        <dbReference type="SAM" id="MobiDB-lite"/>
    </source>
</evidence>